<dbReference type="Proteomes" id="UP001241377">
    <property type="component" value="Unassembled WGS sequence"/>
</dbReference>
<name>A0ACC2VC13_9TREE</name>
<reference evidence="1" key="1">
    <citation type="submission" date="2023-04" db="EMBL/GenBank/DDBJ databases">
        <title>Draft Genome sequencing of Naganishia species isolated from polar environments using Oxford Nanopore Technology.</title>
        <authorList>
            <person name="Leo P."/>
            <person name="Venkateswaran K."/>
        </authorList>
    </citation>
    <scope>NUCLEOTIDE SEQUENCE</scope>
    <source>
        <strain evidence="1">MNA-CCFEE 5261</strain>
    </source>
</reference>
<accession>A0ACC2VC13</accession>
<evidence type="ECO:0000313" key="2">
    <source>
        <dbReference type="Proteomes" id="UP001241377"/>
    </source>
</evidence>
<dbReference type="EMBL" id="JASBWR010000091">
    <property type="protein sequence ID" value="KAJ9096709.1"/>
    <property type="molecule type" value="Genomic_DNA"/>
</dbReference>
<keyword evidence="2" id="KW-1185">Reference proteome</keyword>
<comment type="caution">
    <text evidence="1">The sequence shown here is derived from an EMBL/GenBank/DDBJ whole genome shotgun (WGS) entry which is preliminary data.</text>
</comment>
<proteinExistence type="predicted"/>
<protein>
    <submittedName>
        <fullName evidence="1">Uncharacterized protein</fullName>
    </submittedName>
</protein>
<organism evidence="1 2">
    <name type="scientific">Naganishia cerealis</name>
    <dbReference type="NCBI Taxonomy" id="610337"/>
    <lineage>
        <taxon>Eukaryota</taxon>
        <taxon>Fungi</taxon>
        <taxon>Dikarya</taxon>
        <taxon>Basidiomycota</taxon>
        <taxon>Agaricomycotina</taxon>
        <taxon>Tremellomycetes</taxon>
        <taxon>Filobasidiales</taxon>
        <taxon>Filobasidiaceae</taxon>
        <taxon>Naganishia</taxon>
    </lineage>
</organism>
<gene>
    <name evidence="1" type="ORF">QFC19_007092</name>
</gene>
<evidence type="ECO:0000313" key="1">
    <source>
        <dbReference type="EMBL" id="KAJ9096709.1"/>
    </source>
</evidence>
<sequence>MNQTNSGVLRSVFYDLDLSKWSRTVCGLIFIMVIFAIKYSQKKPKKSVVKRDINANRKYGHWTPDYNFKTPTPPPYPNWDINTTRPQPYRAFRHKYSITMAIRNMDFHQWIELDNEWLKFHNHKLERTREKKQELCVTSPEARDAAFELLDELWNYLPHRYPSLFQQTPDGLSNLVTGESWSFKNGTKEDPMYIAAMLLQDDIAIMIEQEDGQYVLKGGAIMLAGFWRLKDKFNLPLSAIHTSGDVPKYKEKLQTGMEKFFIRQTCDKPVVRNNYFIQTDGNLPWSKSIGDEDKDVVGWYTAEPAKDINQLYFRSERQSLRRLPKTGATIFTIRTYFLPITELAQEPYVPRRLLNGIRSWVPEVQDYRGYTKFKDVVEPYLEKMADEQEAKGYTVETEPEVYPY</sequence>